<organism evidence="6 7">
    <name type="scientific">Miscanthus lutarioriparius</name>
    <dbReference type="NCBI Taxonomy" id="422564"/>
    <lineage>
        <taxon>Eukaryota</taxon>
        <taxon>Viridiplantae</taxon>
        <taxon>Streptophyta</taxon>
        <taxon>Embryophyta</taxon>
        <taxon>Tracheophyta</taxon>
        <taxon>Spermatophyta</taxon>
        <taxon>Magnoliopsida</taxon>
        <taxon>Liliopsida</taxon>
        <taxon>Poales</taxon>
        <taxon>Poaceae</taxon>
        <taxon>PACMAD clade</taxon>
        <taxon>Panicoideae</taxon>
        <taxon>Andropogonodae</taxon>
        <taxon>Andropogoneae</taxon>
        <taxon>Saccharinae</taxon>
        <taxon>Miscanthus</taxon>
    </lineage>
</organism>
<evidence type="ECO:0000256" key="3">
    <source>
        <dbReference type="ARBA" id="ARBA00038471"/>
    </source>
</evidence>
<dbReference type="Gene3D" id="1.20.140.40">
    <property type="entry name" value="Invertase/pectin methylesterase inhibitor family protein"/>
    <property type="match status" value="1"/>
</dbReference>
<dbReference type="SUPFAM" id="SSF101148">
    <property type="entry name" value="Plant invertase/pectin methylesterase inhibitor"/>
    <property type="match status" value="1"/>
</dbReference>
<feature type="domain" description="Pectinesterase inhibitor" evidence="5">
    <location>
        <begin position="39"/>
        <end position="166"/>
    </location>
</feature>
<keyword evidence="2" id="KW-1015">Disulfide bond</keyword>
<dbReference type="AlphaFoldDB" id="A0A811NZH1"/>
<evidence type="ECO:0000256" key="1">
    <source>
        <dbReference type="ARBA" id="ARBA00022729"/>
    </source>
</evidence>
<reference evidence="6" key="1">
    <citation type="submission" date="2020-10" db="EMBL/GenBank/DDBJ databases">
        <authorList>
            <person name="Han B."/>
            <person name="Lu T."/>
            <person name="Zhao Q."/>
            <person name="Huang X."/>
            <person name="Zhao Y."/>
        </authorList>
    </citation>
    <scope>NUCLEOTIDE SEQUENCE</scope>
</reference>
<dbReference type="EMBL" id="CAJGYO010000005">
    <property type="protein sequence ID" value="CAD6232409.1"/>
    <property type="molecule type" value="Genomic_DNA"/>
</dbReference>
<evidence type="ECO:0000256" key="4">
    <source>
        <dbReference type="SAM" id="SignalP"/>
    </source>
</evidence>
<dbReference type="OrthoDB" id="692565at2759"/>
<proteinExistence type="inferred from homology"/>
<feature type="signal peptide" evidence="4">
    <location>
        <begin position="1"/>
        <end position="35"/>
    </location>
</feature>
<keyword evidence="7" id="KW-1185">Reference proteome</keyword>
<keyword evidence="1 4" id="KW-0732">Signal</keyword>
<comment type="caution">
    <text evidence="6">The sequence shown here is derived from an EMBL/GenBank/DDBJ whole genome shotgun (WGS) entry which is preliminary data.</text>
</comment>
<dbReference type="InterPro" id="IPR006501">
    <property type="entry name" value="Pectinesterase_inhib_dom"/>
</dbReference>
<dbReference type="PANTHER" id="PTHR35357:SF8">
    <property type="entry name" value="OS01G0111000 PROTEIN"/>
    <property type="match status" value="1"/>
</dbReference>
<sequence>MAASTSRTSPGNHKVLLGALLCIAAPASFLPGSSASTPLVAQTCGRTSNQRLCVSLLESSNRSRSATTVRDLAIIALRGARRSALRGRLRAWDLSYGARRGTPSPAGRLVARCAALYKDCLHAAAHALARVTHMPAYDDRVADAVSALRVFPEKCQRLFHAQEIVSPLEQVNRDTGEKLGIASEIVHLLR</sequence>
<evidence type="ECO:0000259" key="5">
    <source>
        <dbReference type="Pfam" id="PF04043"/>
    </source>
</evidence>
<dbReference type="InterPro" id="IPR035513">
    <property type="entry name" value="Invertase/methylesterase_inhib"/>
</dbReference>
<dbReference type="NCBIfam" id="TIGR01614">
    <property type="entry name" value="PME_inhib"/>
    <property type="match status" value="1"/>
</dbReference>
<evidence type="ECO:0000256" key="2">
    <source>
        <dbReference type="ARBA" id="ARBA00023157"/>
    </source>
</evidence>
<dbReference type="PANTHER" id="PTHR35357">
    <property type="entry name" value="OS02G0537100 PROTEIN"/>
    <property type="match status" value="1"/>
</dbReference>
<feature type="chain" id="PRO_5032984424" description="Pectinesterase inhibitor domain-containing protein" evidence="4">
    <location>
        <begin position="36"/>
        <end position="190"/>
    </location>
</feature>
<evidence type="ECO:0000313" key="6">
    <source>
        <dbReference type="EMBL" id="CAD6232409.1"/>
    </source>
</evidence>
<comment type="similarity">
    <text evidence="3">Belongs to the PMEI family.</text>
</comment>
<dbReference type="Pfam" id="PF04043">
    <property type="entry name" value="PMEI"/>
    <property type="match status" value="1"/>
</dbReference>
<protein>
    <recommendedName>
        <fullName evidence="5">Pectinesterase inhibitor domain-containing protein</fullName>
    </recommendedName>
</protein>
<dbReference type="Proteomes" id="UP000604825">
    <property type="component" value="Unassembled WGS sequence"/>
</dbReference>
<accession>A0A811NZH1</accession>
<name>A0A811NZH1_9POAL</name>
<gene>
    <name evidence="6" type="ORF">NCGR_LOCUS22094</name>
</gene>
<evidence type="ECO:0000313" key="7">
    <source>
        <dbReference type="Proteomes" id="UP000604825"/>
    </source>
</evidence>
<dbReference type="GO" id="GO:0004857">
    <property type="term" value="F:enzyme inhibitor activity"/>
    <property type="evidence" value="ECO:0007669"/>
    <property type="project" value="InterPro"/>
</dbReference>